<proteinExistence type="inferred from homology"/>
<comment type="similarity">
    <text evidence="10">Belongs to the GGGP/HepGP synthase family. Group I subfamily.</text>
</comment>
<feature type="binding site" evidence="10">
    <location>
        <begin position="159"/>
        <end position="164"/>
    </location>
    <ligand>
        <name>sn-glycerol 1-phosphate</name>
        <dbReference type="ChEBI" id="CHEBI:57685"/>
    </ligand>
</feature>
<feature type="binding site" evidence="10">
    <location>
        <begin position="209"/>
        <end position="210"/>
    </location>
    <ligand>
        <name>sn-glycerol 1-phosphate</name>
        <dbReference type="ChEBI" id="CHEBI:57685"/>
    </ligand>
</feature>
<evidence type="ECO:0000256" key="9">
    <source>
        <dbReference type="ARBA" id="ARBA00066888"/>
    </source>
</evidence>
<evidence type="ECO:0000256" key="10">
    <source>
        <dbReference type="HAMAP-Rule" id="MF_00112"/>
    </source>
</evidence>
<keyword evidence="12" id="KW-1185">Reference proteome</keyword>
<dbReference type="NCBIfam" id="NF003199">
    <property type="entry name" value="PRK04169.1-3"/>
    <property type="match status" value="1"/>
</dbReference>
<keyword evidence="1 10" id="KW-0444">Lipid biosynthesis</keyword>
<reference evidence="11 12" key="2">
    <citation type="submission" date="2017-09" db="EMBL/GenBank/DDBJ databases">
        <title>Bacillus patelloidae sp. nov., isolated from the intestinal tract of a marine limpet.</title>
        <authorList>
            <person name="Liu R."/>
            <person name="Dong C."/>
            <person name="Shao Z."/>
        </authorList>
    </citation>
    <scope>NUCLEOTIDE SEQUENCE [LARGE SCALE GENOMIC DNA]</scope>
    <source>
        <strain evidence="11 12">SA5d-4</strain>
    </source>
</reference>
<dbReference type="PANTHER" id="PTHR40029">
    <property type="match status" value="1"/>
</dbReference>
<evidence type="ECO:0000256" key="3">
    <source>
        <dbReference type="ARBA" id="ARBA00022723"/>
    </source>
</evidence>
<dbReference type="AlphaFoldDB" id="A0A263BSZ3"/>
<dbReference type="Gene3D" id="3.20.20.390">
    <property type="entry name" value="FMN-linked oxidoreductases"/>
    <property type="match status" value="1"/>
</dbReference>
<name>A0A263BSZ3_9BACI</name>
<dbReference type="GO" id="GO:0120536">
    <property type="term" value="F:heptaprenylglyceryl phosphate synthase activity"/>
    <property type="evidence" value="ECO:0007669"/>
    <property type="project" value="UniProtKB-ARBA"/>
</dbReference>
<organism evidence="11 12">
    <name type="scientific">Lottiidibacillus patelloidae</name>
    <dbReference type="NCBI Taxonomy" id="2670334"/>
    <lineage>
        <taxon>Bacteria</taxon>
        <taxon>Bacillati</taxon>
        <taxon>Bacillota</taxon>
        <taxon>Bacilli</taxon>
        <taxon>Bacillales</taxon>
        <taxon>Bacillaceae</taxon>
        <taxon>Lottiidibacillus</taxon>
    </lineage>
</organism>
<dbReference type="Pfam" id="PF01884">
    <property type="entry name" value="PcrB"/>
    <property type="match status" value="1"/>
</dbReference>
<dbReference type="PANTHER" id="PTHR40029:SF2">
    <property type="entry name" value="HEPTAPRENYLGLYCERYL PHOSPHATE SYNTHASE"/>
    <property type="match status" value="1"/>
</dbReference>
<dbReference type="InterPro" id="IPR008205">
    <property type="entry name" value="GGGP_HepGP_synthase"/>
</dbReference>
<dbReference type="NCBIfam" id="TIGR01768">
    <property type="entry name" value="GGGP-family"/>
    <property type="match status" value="1"/>
</dbReference>
<protein>
    <recommendedName>
        <fullName evidence="9 10">Heptaprenylglyceryl phosphate synthase</fullName>
        <shortName evidence="10">HepGP synthase</shortName>
        <ecNumber evidence="9 10">2.5.1.n9</ecNumber>
    </recommendedName>
    <alternativeName>
        <fullName evidence="10">Glycerol-1-phosphate heptaprenyltransferase</fullName>
    </alternativeName>
</protein>
<evidence type="ECO:0000256" key="7">
    <source>
        <dbReference type="ARBA" id="ARBA00023264"/>
    </source>
</evidence>
<comment type="subunit">
    <text evidence="10">Homodimer.</text>
</comment>
<dbReference type="EMBL" id="NPIA01000004">
    <property type="protein sequence ID" value="OZM56825.1"/>
    <property type="molecule type" value="Genomic_DNA"/>
</dbReference>
<dbReference type="NCBIfam" id="NF003197">
    <property type="entry name" value="PRK04169.1-1"/>
    <property type="match status" value="1"/>
</dbReference>
<feature type="binding site" evidence="10">
    <location>
        <position position="14"/>
    </location>
    <ligand>
        <name>Mg(2+)</name>
        <dbReference type="ChEBI" id="CHEBI:18420"/>
    </ligand>
</feature>
<dbReference type="SUPFAM" id="SSF51395">
    <property type="entry name" value="FMN-linked oxidoreductases"/>
    <property type="match status" value="1"/>
</dbReference>
<keyword evidence="3 10" id="KW-0479">Metal-binding</keyword>
<dbReference type="HAMAP" id="MF_00112">
    <property type="entry name" value="GGGP_HepGP_synthase"/>
    <property type="match status" value="1"/>
</dbReference>
<feature type="binding site" evidence="10">
    <location>
        <position position="12"/>
    </location>
    <ligand>
        <name>sn-glycerol 1-phosphate</name>
        <dbReference type="ChEBI" id="CHEBI:57685"/>
    </ligand>
</feature>
<keyword evidence="4 10" id="KW-0460">Magnesium</keyword>
<evidence type="ECO:0000313" key="12">
    <source>
        <dbReference type="Proteomes" id="UP000217083"/>
    </source>
</evidence>
<keyword evidence="2 10" id="KW-0808">Transferase</keyword>
<comment type="pathway">
    <text evidence="10">Membrane lipid metabolism; glycerophospholipid metabolism.</text>
</comment>
<keyword evidence="6 10" id="KW-0594">Phospholipid biosynthesis</keyword>
<comment type="catalytic activity">
    <reaction evidence="8 10">
        <text>sn-glycerol 1-phosphate + all-trans-heptaprenyl diphosphate = 3-heptaprenyl-sn-glycero-1-phosphate + diphosphate</text>
        <dbReference type="Rhea" id="RHEA:33495"/>
        <dbReference type="ChEBI" id="CHEBI:33019"/>
        <dbReference type="ChEBI" id="CHEBI:57685"/>
        <dbReference type="ChEBI" id="CHEBI:58206"/>
        <dbReference type="ChEBI" id="CHEBI:64781"/>
        <dbReference type="EC" id="2.5.1.n9"/>
    </reaction>
</comment>
<dbReference type="EC" id="2.5.1.n9" evidence="9 10"/>
<evidence type="ECO:0000256" key="6">
    <source>
        <dbReference type="ARBA" id="ARBA00023209"/>
    </source>
</evidence>
<dbReference type="Proteomes" id="UP000217083">
    <property type="component" value="Unassembled WGS sequence"/>
</dbReference>
<evidence type="ECO:0000256" key="5">
    <source>
        <dbReference type="ARBA" id="ARBA00023098"/>
    </source>
</evidence>
<sequence length="231" mass="25926">MMEYQTWQHVFKLDPNKEINDENLELICESGTDAVIVGGTDGVTIDNTLDLLMRIRRYSVPCVLEVSTIEALTPGFDYYFIPTVLNSNETKWVTGLHHEAVKEYGDIMNWDEIVMEGYCILNEKCKAAEVTKVNANLEVNDVVAYARMAEKMYNLPIFYLEYSGTYGDPAIVEKVNNTLTNTKLFYGGGIDSKESAKEMSRFADTIVVGNVIYEDLKAALATVTAVKQTNV</sequence>
<feature type="binding site" evidence="10">
    <location>
        <position position="189"/>
    </location>
    <ligand>
        <name>sn-glycerol 1-phosphate</name>
        <dbReference type="ChEBI" id="CHEBI:57685"/>
    </ligand>
</feature>
<dbReference type="InterPro" id="IPR038597">
    <property type="entry name" value="GGGP/HepGP_synthase_sf"/>
</dbReference>
<dbReference type="UniPathway" id="UPA00940"/>
<evidence type="ECO:0000256" key="4">
    <source>
        <dbReference type="ARBA" id="ARBA00022842"/>
    </source>
</evidence>
<accession>A0A263BSZ3</accession>
<comment type="caution">
    <text evidence="11">The sequence shown here is derived from an EMBL/GenBank/DDBJ whole genome shotgun (WGS) entry which is preliminary data.</text>
</comment>
<evidence type="ECO:0000313" key="11">
    <source>
        <dbReference type="EMBL" id="OZM56825.1"/>
    </source>
</evidence>
<evidence type="ECO:0000256" key="2">
    <source>
        <dbReference type="ARBA" id="ARBA00022679"/>
    </source>
</evidence>
<dbReference type="RefSeq" id="WP_094924262.1">
    <property type="nucleotide sequence ID" value="NZ_NPIA01000004.1"/>
</dbReference>
<reference evidence="12" key="1">
    <citation type="submission" date="2017-08" db="EMBL/GenBank/DDBJ databases">
        <authorList>
            <person name="Huang Z."/>
        </authorList>
    </citation>
    <scope>NUCLEOTIDE SEQUENCE [LARGE SCALE GENOMIC DNA]</scope>
    <source>
        <strain evidence="12">SA5d-4</strain>
    </source>
</reference>
<dbReference type="CDD" id="cd02812">
    <property type="entry name" value="PcrB_like"/>
    <property type="match status" value="1"/>
</dbReference>
<keyword evidence="5 10" id="KW-0443">Lipid metabolism</keyword>
<dbReference type="GO" id="GO:0046474">
    <property type="term" value="P:glycerophospholipid biosynthetic process"/>
    <property type="evidence" value="ECO:0007669"/>
    <property type="project" value="UniProtKB-UniRule"/>
</dbReference>
<comment type="function">
    <text evidence="10">Prenyltransferase that catalyzes in vivo the transfer of the heptaprenyl moiety of heptaprenyl pyrophosphate (HepPP; 35 carbon atoms) to the C3 hydroxyl of sn-glycerol-1-phosphate (G1P), producing heptaprenylglyceryl phosphate (HepGP). This reaction is an ether-bond-formation step in the biosynthesis of archaea-type G1P-based membrane lipids found in Bacillales.</text>
</comment>
<evidence type="ECO:0000256" key="1">
    <source>
        <dbReference type="ARBA" id="ARBA00022516"/>
    </source>
</evidence>
<feature type="binding site" evidence="10">
    <location>
        <position position="40"/>
    </location>
    <ligand>
        <name>Mg(2+)</name>
        <dbReference type="ChEBI" id="CHEBI:18420"/>
    </ligand>
</feature>
<comment type="cofactor">
    <cofactor evidence="10">
        <name>Mg(2+)</name>
        <dbReference type="ChEBI" id="CHEBI:18420"/>
    </cofactor>
</comment>
<dbReference type="GO" id="GO:0000287">
    <property type="term" value="F:magnesium ion binding"/>
    <property type="evidence" value="ECO:0007669"/>
    <property type="project" value="UniProtKB-UniRule"/>
</dbReference>
<gene>
    <name evidence="10" type="primary">pcrB</name>
    <name evidence="11" type="ORF">CIB95_08615</name>
</gene>
<dbReference type="FunFam" id="3.20.20.390:FF:000001">
    <property type="entry name" value="Heptaprenylglyceryl phosphate synthase"/>
    <property type="match status" value="1"/>
</dbReference>
<evidence type="ECO:0000256" key="8">
    <source>
        <dbReference type="ARBA" id="ARBA00048318"/>
    </source>
</evidence>
<comment type="caution">
    <text evidence="10">Lacks conserved residue(s) required for the propagation of feature annotation.</text>
</comment>
<keyword evidence="7 10" id="KW-1208">Phospholipid metabolism</keyword>
<dbReference type="InterPro" id="IPR039074">
    <property type="entry name" value="GGGP/HepGP_synthase_I"/>
</dbReference>